<evidence type="ECO:0000313" key="2">
    <source>
        <dbReference type="EMBL" id="KAK7943259.1"/>
    </source>
</evidence>
<proteinExistence type="predicted"/>
<dbReference type="Pfam" id="PF20150">
    <property type="entry name" value="2EXR"/>
    <property type="match status" value="1"/>
</dbReference>
<evidence type="ECO:0000259" key="1">
    <source>
        <dbReference type="Pfam" id="PF20150"/>
    </source>
</evidence>
<feature type="domain" description="2EXR" evidence="1">
    <location>
        <begin position="6"/>
        <end position="90"/>
    </location>
</feature>
<organism evidence="2 3">
    <name type="scientific">Apiospora aurea</name>
    <dbReference type="NCBI Taxonomy" id="335848"/>
    <lineage>
        <taxon>Eukaryota</taxon>
        <taxon>Fungi</taxon>
        <taxon>Dikarya</taxon>
        <taxon>Ascomycota</taxon>
        <taxon>Pezizomycotina</taxon>
        <taxon>Sordariomycetes</taxon>
        <taxon>Xylariomycetidae</taxon>
        <taxon>Amphisphaeriales</taxon>
        <taxon>Apiosporaceae</taxon>
        <taxon>Apiospora</taxon>
    </lineage>
</organism>
<gene>
    <name evidence="2" type="ORF">PG986_012372</name>
</gene>
<sequence>MAERTFHSFPQLPPEIRQNIFHLALEDNHVRIQSPTIGRTEKVFSPPPPVLASVCRESRAVALRAGQPHAFNNETKTYNSCWFQPSLDLLVLPPFVALGYAQYKNRMCATSVWDTVERVALRLECRDVLSNTQTQQIEKALELPNIKHLFLSLGIDIVGPCPSPCTLDFGTSSYRIVPIDDEEEVNQLVAKLFAQDSCHDNQAANELNKVRHTYLDHSISKVPKKEWFQSEVLLGCEKIWLTRQHSLRWTPERTRVDSPILGEEEEEEEEPVWETLRPVKPRFQGGKLTNRENPWIKKALEIMPKISAVYILASPTTHDDQKKTTARTAYEPDFVFNDEFKLWQKVNKKQMWGKSKIQRPK</sequence>
<reference evidence="2 3" key="1">
    <citation type="submission" date="2023-01" db="EMBL/GenBank/DDBJ databases">
        <title>Analysis of 21 Apiospora genomes using comparative genomics revels a genus with tremendous synthesis potential of carbohydrate active enzymes and secondary metabolites.</title>
        <authorList>
            <person name="Sorensen T."/>
        </authorList>
    </citation>
    <scope>NUCLEOTIDE SEQUENCE [LARGE SCALE GENOMIC DNA]</scope>
    <source>
        <strain evidence="2 3">CBS 24483</strain>
    </source>
</reference>
<dbReference type="InterPro" id="IPR045518">
    <property type="entry name" value="2EXR"/>
</dbReference>
<evidence type="ECO:0000313" key="3">
    <source>
        <dbReference type="Proteomes" id="UP001391051"/>
    </source>
</evidence>
<dbReference type="Proteomes" id="UP001391051">
    <property type="component" value="Unassembled WGS sequence"/>
</dbReference>
<dbReference type="EMBL" id="JAQQWE010000008">
    <property type="protein sequence ID" value="KAK7943259.1"/>
    <property type="molecule type" value="Genomic_DNA"/>
</dbReference>
<keyword evidence="3" id="KW-1185">Reference proteome</keyword>
<dbReference type="PANTHER" id="PTHR35910:SF6">
    <property type="entry name" value="2EXR DOMAIN-CONTAINING PROTEIN"/>
    <property type="match status" value="1"/>
</dbReference>
<dbReference type="RefSeq" id="XP_066695290.1">
    <property type="nucleotide sequence ID" value="XM_066848594.1"/>
</dbReference>
<accession>A0ABR1PZT5</accession>
<comment type="caution">
    <text evidence="2">The sequence shown here is derived from an EMBL/GenBank/DDBJ whole genome shotgun (WGS) entry which is preliminary data.</text>
</comment>
<dbReference type="GeneID" id="92081656"/>
<name>A0ABR1PZT5_9PEZI</name>
<protein>
    <recommendedName>
        <fullName evidence="1">2EXR domain-containing protein</fullName>
    </recommendedName>
</protein>
<dbReference type="PANTHER" id="PTHR35910">
    <property type="entry name" value="2EXR DOMAIN-CONTAINING PROTEIN"/>
    <property type="match status" value="1"/>
</dbReference>